<accession>A0AAW8M308</accession>
<dbReference type="CDD" id="cd00093">
    <property type="entry name" value="HTH_XRE"/>
    <property type="match status" value="1"/>
</dbReference>
<organism evidence="2 3">
    <name type="scientific">Agrobacterium tumefaciens</name>
    <dbReference type="NCBI Taxonomy" id="358"/>
    <lineage>
        <taxon>Bacteria</taxon>
        <taxon>Pseudomonadati</taxon>
        <taxon>Pseudomonadota</taxon>
        <taxon>Alphaproteobacteria</taxon>
        <taxon>Hyphomicrobiales</taxon>
        <taxon>Rhizobiaceae</taxon>
        <taxon>Rhizobium/Agrobacterium group</taxon>
        <taxon>Agrobacterium</taxon>
        <taxon>Agrobacterium tumefaciens complex</taxon>
    </lineage>
</organism>
<dbReference type="InterPro" id="IPR001387">
    <property type="entry name" value="Cro/C1-type_HTH"/>
</dbReference>
<evidence type="ECO:0000313" key="3">
    <source>
        <dbReference type="Proteomes" id="UP001265315"/>
    </source>
</evidence>
<dbReference type="InterPro" id="IPR010982">
    <property type="entry name" value="Lambda_DNA-bd_dom_sf"/>
</dbReference>
<feature type="domain" description="HTH cro/C1-type" evidence="1">
    <location>
        <begin position="21"/>
        <end position="79"/>
    </location>
</feature>
<protein>
    <submittedName>
        <fullName evidence="2">Transcriptional regulator with XRE-family HTH domain</fullName>
    </submittedName>
</protein>
<sequence>MDIDITRRKTTTVFQSLGEQLLAARKKRDLSQPTLAERLGRNRARISELERDLANNRLGRDRLTLFAELCDTLDLVSVLIPKSRMESVRLLVDDIPAPRHSIEAPRAFDELFIDLDDDETKEG</sequence>
<name>A0AAW8M308_AGRTU</name>
<gene>
    <name evidence="2" type="ORF">J2W61_005351</name>
</gene>
<dbReference type="Gene3D" id="1.10.260.40">
    <property type="entry name" value="lambda repressor-like DNA-binding domains"/>
    <property type="match status" value="1"/>
</dbReference>
<dbReference type="RefSeq" id="WP_236761794.1">
    <property type="nucleotide sequence ID" value="NZ_JAGIPD010000016.1"/>
</dbReference>
<dbReference type="Proteomes" id="UP001265315">
    <property type="component" value="Unassembled WGS sequence"/>
</dbReference>
<evidence type="ECO:0000313" key="2">
    <source>
        <dbReference type="EMBL" id="MDR6705476.1"/>
    </source>
</evidence>
<comment type="caution">
    <text evidence="2">The sequence shown here is derived from an EMBL/GenBank/DDBJ whole genome shotgun (WGS) entry which is preliminary data.</text>
</comment>
<dbReference type="AlphaFoldDB" id="A0AAW8M308"/>
<dbReference type="GO" id="GO:0003677">
    <property type="term" value="F:DNA binding"/>
    <property type="evidence" value="ECO:0007669"/>
    <property type="project" value="InterPro"/>
</dbReference>
<dbReference type="PROSITE" id="PS50943">
    <property type="entry name" value="HTH_CROC1"/>
    <property type="match status" value="1"/>
</dbReference>
<dbReference type="EMBL" id="JAVDSW010000010">
    <property type="protein sequence ID" value="MDR6705476.1"/>
    <property type="molecule type" value="Genomic_DNA"/>
</dbReference>
<dbReference type="SUPFAM" id="SSF47413">
    <property type="entry name" value="lambda repressor-like DNA-binding domains"/>
    <property type="match status" value="1"/>
</dbReference>
<reference evidence="2" key="1">
    <citation type="submission" date="2023-07" db="EMBL/GenBank/DDBJ databases">
        <title>Sorghum-associated microbial communities from plants grown in Nebraska, USA.</title>
        <authorList>
            <person name="Schachtman D."/>
        </authorList>
    </citation>
    <scope>NUCLEOTIDE SEQUENCE</scope>
    <source>
        <strain evidence="2">1457</strain>
    </source>
</reference>
<proteinExistence type="predicted"/>
<evidence type="ECO:0000259" key="1">
    <source>
        <dbReference type="PROSITE" id="PS50943"/>
    </source>
</evidence>